<keyword evidence="1" id="KW-0472">Membrane</keyword>
<accession>A0AAP0HLS8</accession>
<dbReference type="EMBL" id="JBBNAF010000012">
    <property type="protein sequence ID" value="KAK9093388.1"/>
    <property type="molecule type" value="Genomic_DNA"/>
</dbReference>
<sequence length="68" mass="8046">MTTFRGYINFWANFEFHIFSFSFEFLLIYIFDVWMRNLASLGDVSTLKELLEGVQAMEYVISGCILIF</sequence>
<reference evidence="2 3" key="1">
    <citation type="submission" date="2024-01" db="EMBL/GenBank/DDBJ databases">
        <title>Genome assemblies of Stephania.</title>
        <authorList>
            <person name="Yang L."/>
        </authorList>
    </citation>
    <scope>NUCLEOTIDE SEQUENCE [LARGE SCALE GENOMIC DNA]</scope>
    <source>
        <strain evidence="2">YNDBR</strain>
        <tissue evidence="2">Leaf</tissue>
    </source>
</reference>
<name>A0AAP0HLS8_9MAGN</name>
<evidence type="ECO:0000256" key="1">
    <source>
        <dbReference type="SAM" id="Phobius"/>
    </source>
</evidence>
<evidence type="ECO:0000313" key="2">
    <source>
        <dbReference type="EMBL" id="KAK9093388.1"/>
    </source>
</evidence>
<feature type="transmembrane region" description="Helical" evidence="1">
    <location>
        <begin position="16"/>
        <end position="35"/>
    </location>
</feature>
<keyword evidence="3" id="KW-1185">Reference proteome</keyword>
<keyword evidence="1" id="KW-0812">Transmembrane</keyword>
<organism evidence="2 3">
    <name type="scientific">Stephania yunnanensis</name>
    <dbReference type="NCBI Taxonomy" id="152371"/>
    <lineage>
        <taxon>Eukaryota</taxon>
        <taxon>Viridiplantae</taxon>
        <taxon>Streptophyta</taxon>
        <taxon>Embryophyta</taxon>
        <taxon>Tracheophyta</taxon>
        <taxon>Spermatophyta</taxon>
        <taxon>Magnoliopsida</taxon>
        <taxon>Ranunculales</taxon>
        <taxon>Menispermaceae</taxon>
        <taxon>Menispermoideae</taxon>
        <taxon>Cissampelideae</taxon>
        <taxon>Stephania</taxon>
    </lineage>
</organism>
<gene>
    <name evidence="2" type="ORF">Syun_028299</name>
</gene>
<dbReference type="Proteomes" id="UP001420932">
    <property type="component" value="Unassembled WGS sequence"/>
</dbReference>
<keyword evidence="1" id="KW-1133">Transmembrane helix</keyword>
<evidence type="ECO:0000313" key="3">
    <source>
        <dbReference type="Proteomes" id="UP001420932"/>
    </source>
</evidence>
<proteinExistence type="predicted"/>
<protein>
    <submittedName>
        <fullName evidence="2">Uncharacterized protein</fullName>
    </submittedName>
</protein>
<dbReference type="AlphaFoldDB" id="A0AAP0HLS8"/>
<comment type="caution">
    <text evidence="2">The sequence shown here is derived from an EMBL/GenBank/DDBJ whole genome shotgun (WGS) entry which is preliminary data.</text>
</comment>